<evidence type="ECO:0000256" key="1">
    <source>
        <dbReference type="SAM" id="MobiDB-lite"/>
    </source>
</evidence>
<dbReference type="HOGENOM" id="CLU_2484266_0_0_1"/>
<keyword evidence="3" id="KW-1185">Reference proteome</keyword>
<evidence type="ECO:0000313" key="3">
    <source>
        <dbReference type="Proteomes" id="UP000019462"/>
    </source>
</evidence>
<gene>
    <name evidence="2" type="ORF">PaG_01367</name>
</gene>
<protein>
    <submittedName>
        <fullName evidence="2">Uncharacterized protein</fullName>
    </submittedName>
</protein>
<accession>W3VTJ8</accession>
<evidence type="ECO:0000313" key="2">
    <source>
        <dbReference type="EMBL" id="ETS64132.1"/>
    </source>
</evidence>
<organism evidence="2 3">
    <name type="scientific">Moesziomyces aphidis</name>
    <name type="common">Pseudozyma aphidis</name>
    <dbReference type="NCBI Taxonomy" id="84754"/>
    <lineage>
        <taxon>Eukaryota</taxon>
        <taxon>Fungi</taxon>
        <taxon>Dikarya</taxon>
        <taxon>Basidiomycota</taxon>
        <taxon>Ustilaginomycotina</taxon>
        <taxon>Ustilaginomycetes</taxon>
        <taxon>Ustilaginales</taxon>
        <taxon>Ustilaginaceae</taxon>
        <taxon>Moesziomyces</taxon>
    </lineage>
</organism>
<proteinExistence type="predicted"/>
<name>W3VTJ8_MOEAP</name>
<reference evidence="2 3" key="1">
    <citation type="journal article" date="2014" name="Genome Announc.">
        <title>Genome sequence of the basidiomycetous fungus Pseudozyma aphidis DSM70725, an efficient producer of biosurfactant mannosylerythritol lipids.</title>
        <authorList>
            <person name="Lorenz S."/>
            <person name="Guenther M."/>
            <person name="Grumaz C."/>
            <person name="Rupp S."/>
            <person name="Zibek S."/>
            <person name="Sohn K."/>
        </authorList>
    </citation>
    <scope>NUCLEOTIDE SEQUENCE [LARGE SCALE GENOMIC DNA]</scope>
    <source>
        <strain evidence="3">ATCC 32657 / CBS 517.83 / DSM 70725 / JCM 10318 / NBRC 10182 / NRRL Y-7954 / St-0401</strain>
    </source>
</reference>
<sequence length="87" mass="9556">MLARCASLPMAKRDGDPTLRHRRTALRGDGRARRILQLHARLRDDVGRAGSAHRVVASELASAIRLRATLQHQGLTRCGVLAQPKPC</sequence>
<dbReference type="OrthoDB" id="10565485at2759"/>
<dbReference type="Proteomes" id="UP000019462">
    <property type="component" value="Unassembled WGS sequence"/>
</dbReference>
<comment type="caution">
    <text evidence="2">The sequence shown here is derived from an EMBL/GenBank/DDBJ whole genome shotgun (WGS) entry which is preliminary data.</text>
</comment>
<feature type="region of interest" description="Disordered" evidence="1">
    <location>
        <begin position="1"/>
        <end position="20"/>
    </location>
</feature>
<dbReference type="AlphaFoldDB" id="W3VTJ8"/>
<dbReference type="EMBL" id="AWNI01000007">
    <property type="protein sequence ID" value="ETS64132.1"/>
    <property type="molecule type" value="Genomic_DNA"/>
</dbReference>